<feature type="transmembrane region" description="Helical" evidence="7">
    <location>
        <begin position="378"/>
        <end position="397"/>
    </location>
</feature>
<proteinExistence type="predicted"/>
<keyword evidence="6 7" id="KW-0472">Membrane</keyword>
<evidence type="ECO:0000256" key="5">
    <source>
        <dbReference type="ARBA" id="ARBA00022989"/>
    </source>
</evidence>
<feature type="transmembrane region" description="Helical" evidence="7">
    <location>
        <begin position="203"/>
        <end position="222"/>
    </location>
</feature>
<keyword evidence="5 7" id="KW-1133">Transmembrane helix</keyword>
<feature type="transmembrane region" description="Helical" evidence="7">
    <location>
        <begin position="55"/>
        <end position="75"/>
    </location>
</feature>
<evidence type="ECO:0000256" key="6">
    <source>
        <dbReference type="ARBA" id="ARBA00023136"/>
    </source>
</evidence>
<sequence length="437" mass="46813">MTRVLAQKFRRGFLLVPRGIAAARRLGPGLITGAADDDPSGIATYSQAGAQWRFGLVWMVLLTTPLMIGIQMLSARIGWATGRGLAANIAALCPRWLTRSLVTLLVVANTINIAADIGAMAEAARLIVGGSPVLFSLLFGALCLLAQVFFSYERSVRLLKWLTLSLLSYFAVVMVVHVPLRQLAHESLRPWQFFPADTSLRDYAAMVVAVLGTTISPYLFFWQAAQEVEDLRLRPYAAALHLHPAYVQEHLARIRLDTTVGMMLSNGVALSIVVATAVTLNLQGITQIQTSAQAAEALRPVAGELAFTVFALGIIGTGLLAVPVLAGSAAYAVSEVLGWKASLSHGFHEARGFYGLIIAATGLGTLLGMLEVDPIQALVWAAVVNGVISVPIMAVMLWLGQSPRIMGDLTISLRHRLLGWSATVLMALAVVVMLVTL</sequence>
<feature type="transmembrane region" description="Helical" evidence="7">
    <location>
        <begin position="162"/>
        <end position="183"/>
    </location>
</feature>
<keyword evidence="9" id="KW-1185">Reference proteome</keyword>
<name>A0ABV3ZPB8_9BURK</name>
<dbReference type="Pfam" id="PF01566">
    <property type="entry name" value="Nramp"/>
    <property type="match status" value="1"/>
</dbReference>
<dbReference type="PANTHER" id="PTHR11706">
    <property type="entry name" value="SOLUTE CARRIER PROTEIN FAMILY 11 MEMBER"/>
    <property type="match status" value="1"/>
</dbReference>
<evidence type="ECO:0000313" key="9">
    <source>
        <dbReference type="Proteomes" id="UP001561046"/>
    </source>
</evidence>
<feature type="transmembrane region" description="Helical" evidence="7">
    <location>
        <begin position="353"/>
        <end position="372"/>
    </location>
</feature>
<evidence type="ECO:0000256" key="2">
    <source>
        <dbReference type="ARBA" id="ARBA00022448"/>
    </source>
</evidence>
<keyword evidence="2" id="KW-0813">Transport</keyword>
<comment type="subcellular location">
    <subcellularLocation>
        <location evidence="1">Membrane</location>
        <topology evidence="1">Multi-pass membrane protein</topology>
    </subcellularLocation>
</comment>
<feature type="transmembrane region" description="Helical" evidence="7">
    <location>
        <begin position="417"/>
        <end position="436"/>
    </location>
</feature>
<comment type="caution">
    <text evidence="8">The sequence shown here is derived from an EMBL/GenBank/DDBJ whole genome shotgun (WGS) entry which is preliminary data.</text>
</comment>
<evidence type="ECO:0000256" key="1">
    <source>
        <dbReference type="ARBA" id="ARBA00004141"/>
    </source>
</evidence>
<organism evidence="8 9">
    <name type="scientific">Comamonas guangdongensis</name>
    <dbReference type="NCBI Taxonomy" id="510515"/>
    <lineage>
        <taxon>Bacteria</taxon>
        <taxon>Pseudomonadati</taxon>
        <taxon>Pseudomonadota</taxon>
        <taxon>Betaproteobacteria</taxon>
        <taxon>Burkholderiales</taxon>
        <taxon>Comamonadaceae</taxon>
        <taxon>Comamonas</taxon>
    </lineage>
</organism>
<keyword evidence="3 7" id="KW-0812">Transmembrane</keyword>
<feature type="transmembrane region" description="Helical" evidence="7">
    <location>
        <begin position="305"/>
        <end position="333"/>
    </location>
</feature>
<dbReference type="PANTHER" id="PTHR11706:SF33">
    <property type="entry name" value="NATURAL RESISTANCE-ASSOCIATED MACROPHAGE PROTEIN 2"/>
    <property type="match status" value="1"/>
</dbReference>
<evidence type="ECO:0000256" key="4">
    <source>
        <dbReference type="ARBA" id="ARBA00022847"/>
    </source>
</evidence>
<reference evidence="8 9" key="1">
    <citation type="journal article" date="2013" name="Int. J. Syst. Evol. Microbiol.">
        <title>Comamonas guangdongensis sp. nov., isolated from subterranean forest sediment, and emended description of the genus Comamonas.</title>
        <authorList>
            <person name="Zhang J."/>
            <person name="Wang Y."/>
            <person name="Zhou S."/>
            <person name="Wu C."/>
            <person name="He J."/>
            <person name="Li F."/>
        </authorList>
    </citation>
    <scope>NUCLEOTIDE SEQUENCE [LARGE SCALE GENOMIC DNA]</scope>
    <source>
        <strain evidence="8 9">CCTCC AB2011133</strain>
    </source>
</reference>
<dbReference type="EMBL" id="JBFYGN010000001">
    <property type="protein sequence ID" value="MEX8191473.1"/>
    <property type="molecule type" value="Genomic_DNA"/>
</dbReference>
<feature type="transmembrane region" description="Helical" evidence="7">
    <location>
        <begin position="263"/>
        <end position="285"/>
    </location>
</feature>
<keyword evidence="4" id="KW-0769">Symport</keyword>
<dbReference type="Proteomes" id="UP001561046">
    <property type="component" value="Unassembled WGS sequence"/>
</dbReference>
<evidence type="ECO:0000256" key="3">
    <source>
        <dbReference type="ARBA" id="ARBA00022692"/>
    </source>
</evidence>
<dbReference type="InterPro" id="IPR001046">
    <property type="entry name" value="NRAMP_fam"/>
</dbReference>
<dbReference type="RefSeq" id="WP_369336696.1">
    <property type="nucleotide sequence ID" value="NZ_JBFYGN010000001.1"/>
</dbReference>
<accession>A0ABV3ZPB8</accession>
<evidence type="ECO:0000313" key="8">
    <source>
        <dbReference type="EMBL" id="MEX8191473.1"/>
    </source>
</evidence>
<protein>
    <submittedName>
        <fullName evidence="8">NRAMP family divalent metal transporter</fullName>
    </submittedName>
</protein>
<gene>
    <name evidence="8" type="ORF">AB6724_01315</name>
</gene>
<evidence type="ECO:0000256" key="7">
    <source>
        <dbReference type="SAM" id="Phobius"/>
    </source>
</evidence>
<feature type="transmembrane region" description="Helical" evidence="7">
    <location>
        <begin position="127"/>
        <end position="150"/>
    </location>
</feature>